<feature type="transmembrane region" description="Helical" evidence="7">
    <location>
        <begin position="63"/>
        <end position="87"/>
    </location>
</feature>
<name>A0A1H1T3D9_9PSED</name>
<dbReference type="Proteomes" id="UP000243359">
    <property type="component" value="Chromosome I"/>
</dbReference>
<keyword evidence="4 7" id="KW-0812">Transmembrane</keyword>
<dbReference type="RefSeq" id="WP_231975769.1">
    <property type="nucleotide sequence ID" value="NZ_LT629751.1"/>
</dbReference>
<dbReference type="NCBIfam" id="NF006518">
    <property type="entry name" value="PRK08965.1-2"/>
    <property type="match status" value="1"/>
</dbReference>
<evidence type="ECO:0000256" key="7">
    <source>
        <dbReference type="SAM" id="Phobius"/>
    </source>
</evidence>
<dbReference type="InterPro" id="IPR002758">
    <property type="entry name" value="Cation_antiport_E"/>
</dbReference>
<evidence type="ECO:0000256" key="4">
    <source>
        <dbReference type="ARBA" id="ARBA00022692"/>
    </source>
</evidence>
<proteinExistence type="inferred from homology"/>
<dbReference type="AlphaFoldDB" id="A0A1H1T3D9"/>
<evidence type="ECO:0000256" key="5">
    <source>
        <dbReference type="ARBA" id="ARBA00022989"/>
    </source>
</evidence>
<gene>
    <name evidence="8" type="ORF">SAMN05216221_2052</name>
</gene>
<feature type="transmembrane region" description="Helical" evidence="7">
    <location>
        <begin position="107"/>
        <end position="127"/>
    </location>
</feature>
<evidence type="ECO:0000313" key="9">
    <source>
        <dbReference type="Proteomes" id="UP000243359"/>
    </source>
</evidence>
<evidence type="ECO:0000256" key="1">
    <source>
        <dbReference type="ARBA" id="ARBA00004651"/>
    </source>
</evidence>
<keyword evidence="3" id="KW-1003">Cell membrane</keyword>
<dbReference type="GO" id="GO:0008324">
    <property type="term" value="F:monoatomic cation transmembrane transporter activity"/>
    <property type="evidence" value="ECO:0007669"/>
    <property type="project" value="InterPro"/>
</dbReference>
<protein>
    <submittedName>
        <fullName evidence="8">Multisubunit potassium/proton antiporter, PhaE subunit</fullName>
    </submittedName>
</protein>
<feature type="transmembrane region" description="Helical" evidence="7">
    <location>
        <begin position="30"/>
        <end position="51"/>
    </location>
</feature>
<accession>A0A1H1T3D9</accession>
<comment type="subcellular location">
    <subcellularLocation>
        <location evidence="1">Cell membrane</location>
        <topology evidence="1">Multi-pass membrane protein</topology>
    </subcellularLocation>
</comment>
<comment type="similarity">
    <text evidence="2">Belongs to the CPA3 antiporters (TC 2.A.63) subunit E family.</text>
</comment>
<dbReference type="PANTHER" id="PTHR34584">
    <property type="entry name" value="NA(+)/H(+) ANTIPORTER SUBUNIT E1"/>
    <property type="match status" value="1"/>
</dbReference>
<feature type="transmembrane region" description="Helical" evidence="7">
    <location>
        <begin position="7"/>
        <end position="24"/>
    </location>
</feature>
<evidence type="ECO:0000313" key="8">
    <source>
        <dbReference type="EMBL" id="SDS54496.1"/>
    </source>
</evidence>
<dbReference type="GO" id="GO:0005886">
    <property type="term" value="C:plasma membrane"/>
    <property type="evidence" value="ECO:0007669"/>
    <property type="project" value="UniProtKB-SubCell"/>
</dbReference>
<dbReference type="STRING" id="1392877.SAMN05216221_2052"/>
<dbReference type="PANTHER" id="PTHR34584:SF1">
    <property type="entry name" value="NA(+)_H(+) ANTIPORTER SUBUNIT E1"/>
    <property type="match status" value="1"/>
</dbReference>
<keyword evidence="6 7" id="KW-0472">Membrane</keyword>
<keyword evidence="5 7" id="KW-1133">Transmembrane helix</keyword>
<evidence type="ECO:0000256" key="3">
    <source>
        <dbReference type="ARBA" id="ARBA00022475"/>
    </source>
</evidence>
<keyword evidence="9" id="KW-1185">Reference proteome</keyword>
<sequence>MSPLRKLLPHPLLSLGLLLVWLLLVNEFSVGHAVLGAMLGVAIPLLTGGLEVGAWRVRQPLRLLWFILRIFHDVVLANLLVARLVLGPVERLQPAFIEVPIQLDHELAIFLLASAISLAPGTVAAHLSPDRRRLVVHVLHCTDEQALIAEIKSRYERPLKEIFAC</sequence>
<reference evidence="9" key="1">
    <citation type="submission" date="2016-10" db="EMBL/GenBank/DDBJ databases">
        <authorList>
            <person name="Varghese N."/>
            <person name="Submissions S."/>
        </authorList>
    </citation>
    <scope>NUCLEOTIDE SEQUENCE [LARGE SCALE GENOMIC DNA]</scope>
    <source>
        <strain evidence="9">KCTC 32247</strain>
    </source>
</reference>
<evidence type="ECO:0000256" key="6">
    <source>
        <dbReference type="ARBA" id="ARBA00023136"/>
    </source>
</evidence>
<organism evidence="8 9">
    <name type="scientific">Pseudomonas oryzae</name>
    <dbReference type="NCBI Taxonomy" id="1392877"/>
    <lineage>
        <taxon>Bacteria</taxon>
        <taxon>Pseudomonadati</taxon>
        <taxon>Pseudomonadota</taxon>
        <taxon>Gammaproteobacteria</taxon>
        <taxon>Pseudomonadales</taxon>
        <taxon>Pseudomonadaceae</taxon>
        <taxon>Pseudomonas</taxon>
    </lineage>
</organism>
<dbReference type="PIRSF" id="PIRSF019239">
    <property type="entry name" value="MrpE"/>
    <property type="match status" value="1"/>
</dbReference>
<evidence type="ECO:0000256" key="2">
    <source>
        <dbReference type="ARBA" id="ARBA00006228"/>
    </source>
</evidence>
<dbReference type="Pfam" id="PF01899">
    <property type="entry name" value="MNHE"/>
    <property type="match status" value="1"/>
</dbReference>
<dbReference type="EMBL" id="LT629751">
    <property type="protein sequence ID" value="SDS54496.1"/>
    <property type="molecule type" value="Genomic_DNA"/>
</dbReference>